<dbReference type="Pfam" id="PF13460">
    <property type="entry name" value="NAD_binding_10"/>
    <property type="match status" value="1"/>
</dbReference>
<comment type="caution">
    <text evidence="3">The sequence shown here is derived from an EMBL/GenBank/DDBJ whole genome shotgun (WGS) entry which is preliminary data.</text>
</comment>
<dbReference type="EMBL" id="SMKP01000081">
    <property type="protein sequence ID" value="TDD17765.1"/>
    <property type="molecule type" value="Genomic_DNA"/>
</dbReference>
<organism evidence="3 4">
    <name type="scientific">Nonomuraea diastatica</name>
    <dbReference type="NCBI Taxonomy" id="1848329"/>
    <lineage>
        <taxon>Bacteria</taxon>
        <taxon>Bacillati</taxon>
        <taxon>Actinomycetota</taxon>
        <taxon>Actinomycetes</taxon>
        <taxon>Streptosporangiales</taxon>
        <taxon>Streptosporangiaceae</taxon>
        <taxon>Nonomuraea</taxon>
    </lineage>
</organism>
<proteinExistence type="predicted"/>
<dbReference type="OrthoDB" id="9774199at2"/>
<accession>A0A4R4WNU5</accession>
<dbReference type="InterPro" id="IPR016040">
    <property type="entry name" value="NAD(P)-bd_dom"/>
</dbReference>
<feature type="region of interest" description="Disordered" evidence="1">
    <location>
        <begin position="221"/>
        <end position="283"/>
    </location>
</feature>
<dbReference type="Gene3D" id="3.40.50.720">
    <property type="entry name" value="NAD(P)-binding Rossmann-like Domain"/>
    <property type="match status" value="1"/>
</dbReference>
<protein>
    <submittedName>
        <fullName evidence="3">NAD-dependent epimerase/dehydratase family protein</fullName>
    </submittedName>
</protein>
<dbReference type="InterPro" id="IPR051604">
    <property type="entry name" value="Ergot_Alk_Oxidoreductase"/>
</dbReference>
<dbReference type="AlphaFoldDB" id="A0A4R4WNU5"/>
<evidence type="ECO:0000256" key="1">
    <source>
        <dbReference type="SAM" id="MobiDB-lite"/>
    </source>
</evidence>
<reference evidence="3 4" key="1">
    <citation type="submission" date="2019-03" db="EMBL/GenBank/DDBJ databases">
        <title>Draft genome sequences of novel Actinobacteria.</title>
        <authorList>
            <person name="Sahin N."/>
            <person name="Ay H."/>
            <person name="Saygin H."/>
        </authorList>
    </citation>
    <scope>NUCLEOTIDE SEQUENCE [LARGE SCALE GENOMIC DNA]</scope>
    <source>
        <strain evidence="3 4">KC712</strain>
    </source>
</reference>
<dbReference type="Proteomes" id="UP000294543">
    <property type="component" value="Unassembled WGS sequence"/>
</dbReference>
<dbReference type="Gene3D" id="3.90.25.10">
    <property type="entry name" value="UDP-galactose 4-epimerase, domain 1"/>
    <property type="match status" value="1"/>
</dbReference>
<feature type="compositionally biased region" description="Low complexity" evidence="1">
    <location>
        <begin position="273"/>
        <end position="283"/>
    </location>
</feature>
<evidence type="ECO:0000259" key="2">
    <source>
        <dbReference type="Pfam" id="PF13460"/>
    </source>
</evidence>
<dbReference type="PANTHER" id="PTHR43162:SF1">
    <property type="entry name" value="PRESTALK A DIFFERENTIATION PROTEIN A"/>
    <property type="match status" value="1"/>
</dbReference>
<name>A0A4R4WNU5_9ACTN</name>
<feature type="domain" description="NAD(P)-binding" evidence="2">
    <location>
        <begin position="6"/>
        <end position="135"/>
    </location>
</feature>
<dbReference type="InterPro" id="IPR036291">
    <property type="entry name" value="NAD(P)-bd_dom_sf"/>
</dbReference>
<gene>
    <name evidence="3" type="ORF">E1294_26725</name>
</gene>
<evidence type="ECO:0000313" key="4">
    <source>
        <dbReference type="Proteomes" id="UP000294543"/>
    </source>
</evidence>
<dbReference type="PANTHER" id="PTHR43162">
    <property type="match status" value="1"/>
</dbReference>
<dbReference type="SUPFAM" id="SSF51735">
    <property type="entry name" value="NAD(P)-binding Rossmann-fold domains"/>
    <property type="match status" value="1"/>
</dbReference>
<sequence>MILVAGATGRIGGRVVHELTAAGAAVRALTRRPDDVQLPGGAVAMLGDLRVAASVEPAFEGVDVAYLFPVPGWPVADLLALARKAGVRRIVLLSSASLPGGPSLIERQHRANEDAVRASGMLWTFVRPTAFMANDLSWAPAIRAEDTVYHAFPDASLAPVDEHDIAAKWARAGLNQLLERNSLPQVVRHVRRSPMVVEPGREKLRHAGAAVRFRGGHEGVWDRRADAHRRGRPPRRHSPGAAPGEVPRSADRVRARSRRPAGNAGAGRRRARPAAAPYGGAPS</sequence>
<evidence type="ECO:0000313" key="3">
    <source>
        <dbReference type="EMBL" id="TDD17765.1"/>
    </source>
</evidence>
<keyword evidence="4" id="KW-1185">Reference proteome</keyword>
<feature type="compositionally biased region" description="Basic residues" evidence="1">
    <location>
        <begin position="226"/>
        <end position="238"/>
    </location>
</feature>